<dbReference type="EMBL" id="SZYD01000014">
    <property type="protein sequence ID" value="KAD4178052.1"/>
    <property type="molecule type" value="Genomic_DNA"/>
</dbReference>
<reference evidence="1 2" key="1">
    <citation type="submission" date="2019-05" db="EMBL/GenBank/DDBJ databases">
        <title>Mikania micrantha, genome provides insights into the molecular mechanism of rapid growth.</title>
        <authorList>
            <person name="Liu B."/>
        </authorList>
    </citation>
    <scope>NUCLEOTIDE SEQUENCE [LARGE SCALE GENOMIC DNA]</scope>
    <source>
        <strain evidence="1">NLD-2019</strain>
        <tissue evidence="1">Leaf</tissue>
    </source>
</reference>
<name>A0A5N6MXE7_9ASTR</name>
<gene>
    <name evidence="1" type="ORF">E3N88_26643</name>
</gene>
<accession>A0A5N6MXE7</accession>
<protein>
    <submittedName>
        <fullName evidence="1">Uncharacterized protein</fullName>
    </submittedName>
</protein>
<comment type="caution">
    <text evidence="1">The sequence shown here is derived from an EMBL/GenBank/DDBJ whole genome shotgun (WGS) entry which is preliminary data.</text>
</comment>
<sequence>MAKIYNIRYEVLRYAFVLEENREFPVPALIPPPYHFVRSPKRFSKQSVLDHLICSGFRPEYLKWVYHGEGTTVASTNTTLNKEMHDLLNDAFQPEGGIGVETSLKAIESDSTSTVADRDDFTKDSYSKVKGPEKRGYVRLVGRMPTTKGKGDSPSDSNIIHQLQSAVNVMMNIIHEHIPSANLSTVLSDMNIQFLAKGIYSLRSMPSAGYQAINLSARLKTWLQGHLLDILVHMTTKVQAGHVMNLAAESPAKLQATDQANRSRNNHFLYI</sequence>
<proteinExistence type="predicted"/>
<keyword evidence="2" id="KW-1185">Reference proteome</keyword>
<dbReference type="Proteomes" id="UP000326396">
    <property type="component" value="Linkage Group LG4"/>
</dbReference>
<evidence type="ECO:0000313" key="2">
    <source>
        <dbReference type="Proteomes" id="UP000326396"/>
    </source>
</evidence>
<organism evidence="1 2">
    <name type="scientific">Mikania micrantha</name>
    <name type="common">bitter vine</name>
    <dbReference type="NCBI Taxonomy" id="192012"/>
    <lineage>
        <taxon>Eukaryota</taxon>
        <taxon>Viridiplantae</taxon>
        <taxon>Streptophyta</taxon>
        <taxon>Embryophyta</taxon>
        <taxon>Tracheophyta</taxon>
        <taxon>Spermatophyta</taxon>
        <taxon>Magnoliopsida</taxon>
        <taxon>eudicotyledons</taxon>
        <taxon>Gunneridae</taxon>
        <taxon>Pentapetalae</taxon>
        <taxon>asterids</taxon>
        <taxon>campanulids</taxon>
        <taxon>Asterales</taxon>
        <taxon>Asteraceae</taxon>
        <taxon>Asteroideae</taxon>
        <taxon>Heliantheae alliance</taxon>
        <taxon>Eupatorieae</taxon>
        <taxon>Mikania</taxon>
    </lineage>
</organism>
<dbReference type="OrthoDB" id="1659785at2759"/>
<evidence type="ECO:0000313" key="1">
    <source>
        <dbReference type="EMBL" id="KAD4178052.1"/>
    </source>
</evidence>
<dbReference type="AlphaFoldDB" id="A0A5N6MXE7"/>